<evidence type="ECO:0000256" key="4">
    <source>
        <dbReference type="ARBA" id="ARBA00022692"/>
    </source>
</evidence>
<dbReference type="AlphaFoldDB" id="A0A544QUI0"/>
<keyword evidence="14" id="KW-1185">Reference proteome</keyword>
<evidence type="ECO:0000313" key="14">
    <source>
        <dbReference type="Proteomes" id="UP000317863"/>
    </source>
</evidence>
<evidence type="ECO:0000256" key="11">
    <source>
        <dbReference type="SAM" id="Phobius"/>
    </source>
</evidence>
<dbReference type="OrthoDB" id="9806130at2"/>
<protein>
    <submittedName>
        <fullName evidence="13">DUF4118 domain-containing protein</fullName>
    </submittedName>
</protein>
<dbReference type="InterPro" id="IPR025201">
    <property type="entry name" value="KdpD_TM"/>
</dbReference>
<dbReference type="Pfam" id="PF13493">
    <property type="entry name" value="DUF4118"/>
    <property type="match status" value="1"/>
</dbReference>
<accession>A0A544QUI0</accession>
<keyword evidence="5" id="KW-0547">Nucleotide-binding</keyword>
<evidence type="ECO:0000256" key="6">
    <source>
        <dbReference type="ARBA" id="ARBA00022777"/>
    </source>
</evidence>
<evidence type="ECO:0000256" key="8">
    <source>
        <dbReference type="ARBA" id="ARBA00022989"/>
    </source>
</evidence>
<evidence type="ECO:0000259" key="12">
    <source>
        <dbReference type="Pfam" id="PF13493"/>
    </source>
</evidence>
<keyword evidence="4 11" id="KW-0812">Transmembrane</keyword>
<dbReference type="Proteomes" id="UP000317863">
    <property type="component" value="Unassembled WGS sequence"/>
</dbReference>
<comment type="caution">
    <text evidence="13">The sequence shown here is derived from an EMBL/GenBank/DDBJ whole genome shotgun (WGS) entry which is preliminary data.</text>
</comment>
<name>A0A544QUI0_9FIRM</name>
<sequence>MKERTFYKDERTKLYNNMDSIQPKAYFIDNSIKLMIITAVLCGLSVFINSMNVDISVIILIFMMIPIMTATMTDGVIFGVVSAVASVFLFDFIFMEPLYGFSGWDRNYTIMFIGMFIFSCISTAIVSKLKLEIESQKLKARKMEMLYKTDKMLLRARNKEQIMESSGENLVNILGKTILITLLDENRNLMEPHVYICNSNGSENIFRTITEREIIKECFRRGCSVGVGTKFYGSSNAHYEPIKGNYSTLGVIGVACFKKEILSEDEVKILKVVAEQVSVAIERENIFERRHLANIEGEEERLVEKIRRVTGGDYVTLDDFLYDNSPVNSGK</sequence>
<proteinExistence type="predicted"/>
<comment type="subcellular location">
    <subcellularLocation>
        <location evidence="1">Membrane</location>
        <topology evidence="1">Multi-pass membrane protein</topology>
    </subcellularLocation>
</comment>
<dbReference type="GO" id="GO:0005886">
    <property type="term" value="C:plasma membrane"/>
    <property type="evidence" value="ECO:0007669"/>
    <property type="project" value="TreeGrafter"/>
</dbReference>
<evidence type="ECO:0000256" key="10">
    <source>
        <dbReference type="ARBA" id="ARBA00023136"/>
    </source>
</evidence>
<dbReference type="InterPro" id="IPR038318">
    <property type="entry name" value="KdpD_sf"/>
</dbReference>
<gene>
    <name evidence="13" type="ORF">EXD82_06895</name>
</gene>
<keyword evidence="9" id="KW-0902">Two-component regulatory system</keyword>
<dbReference type="EMBL" id="SGJB01000011">
    <property type="protein sequence ID" value="TQQ84363.1"/>
    <property type="molecule type" value="Genomic_DNA"/>
</dbReference>
<feature type="transmembrane region" description="Helical" evidence="11">
    <location>
        <begin position="75"/>
        <end position="95"/>
    </location>
</feature>
<dbReference type="Gene3D" id="1.20.120.620">
    <property type="entry name" value="Backbone structure of the membrane domain of e. Coli histidine kinase receptor kdpd"/>
    <property type="match status" value="1"/>
</dbReference>
<evidence type="ECO:0000256" key="9">
    <source>
        <dbReference type="ARBA" id="ARBA00023012"/>
    </source>
</evidence>
<dbReference type="PANTHER" id="PTHR45569">
    <property type="entry name" value="SENSOR PROTEIN KDPD"/>
    <property type="match status" value="1"/>
</dbReference>
<feature type="transmembrane region" description="Helical" evidence="11">
    <location>
        <begin position="34"/>
        <end position="63"/>
    </location>
</feature>
<keyword evidence="3" id="KW-0808">Transferase</keyword>
<keyword evidence="7" id="KW-0067">ATP-binding</keyword>
<keyword evidence="2" id="KW-0597">Phosphoprotein</keyword>
<keyword evidence="6" id="KW-0418">Kinase</keyword>
<dbReference type="SUPFAM" id="SSF55781">
    <property type="entry name" value="GAF domain-like"/>
    <property type="match status" value="1"/>
</dbReference>
<evidence type="ECO:0000256" key="5">
    <source>
        <dbReference type="ARBA" id="ARBA00022741"/>
    </source>
</evidence>
<keyword evidence="8 11" id="KW-1133">Transmembrane helix</keyword>
<reference evidence="13 14" key="1">
    <citation type="submission" date="2019-02" db="EMBL/GenBank/DDBJ databases">
        <title>Peptostreptococcaceae bacterium ZHW00191 nov., a new bacterium isolated from the human gut.</title>
        <authorList>
            <person name="Zhou H.-W."/>
            <person name="Chen X.-J."/>
        </authorList>
    </citation>
    <scope>NUCLEOTIDE SEQUENCE [LARGE SCALE GENOMIC DNA]</scope>
    <source>
        <strain evidence="13 14">ZHW00191</strain>
    </source>
</reference>
<organism evidence="13 14">
    <name type="scientific">Peptacetobacter hominis</name>
    <dbReference type="NCBI Taxonomy" id="2743610"/>
    <lineage>
        <taxon>Bacteria</taxon>
        <taxon>Bacillati</taxon>
        <taxon>Bacillota</taxon>
        <taxon>Clostridia</taxon>
        <taxon>Peptostreptococcales</taxon>
        <taxon>Peptostreptococcaceae</taxon>
        <taxon>Peptacetobacter</taxon>
    </lineage>
</organism>
<keyword evidence="10 11" id="KW-0472">Membrane</keyword>
<evidence type="ECO:0000313" key="13">
    <source>
        <dbReference type="EMBL" id="TQQ84363.1"/>
    </source>
</evidence>
<dbReference type="InterPro" id="IPR052023">
    <property type="entry name" value="Histidine_kinase_KdpD"/>
</dbReference>
<dbReference type="GO" id="GO:0005524">
    <property type="term" value="F:ATP binding"/>
    <property type="evidence" value="ECO:0007669"/>
    <property type="project" value="UniProtKB-KW"/>
</dbReference>
<dbReference type="Gene3D" id="3.30.450.40">
    <property type="match status" value="1"/>
</dbReference>
<evidence type="ECO:0000256" key="3">
    <source>
        <dbReference type="ARBA" id="ARBA00022679"/>
    </source>
</evidence>
<dbReference type="GO" id="GO:0000155">
    <property type="term" value="F:phosphorelay sensor kinase activity"/>
    <property type="evidence" value="ECO:0007669"/>
    <property type="project" value="TreeGrafter"/>
</dbReference>
<feature type="domain" description="Sensor protein KdpD transmembrane" evidence="12">
    <location>
        <begin position="35"/>
        <end position="134"/>
    </location>
</feature>
<dbReference type="RefSeq" id="WP_142536182.1">
    <property type="nucleotide sequence ID" value="NZ_SGJB01000011.1"/>
</dbReference>
<feature type="transmembrane region" description="Helical" evidence="11">
    <location>
        <begin position="107"/>
        <end position="129"/>
    </location>
</feature>
<dbReference type="InterPro" id="IPR029016">
    <property type="entry name" value="GAF-like_dom_sf"/>
</dbReference>
<dbReference type="PANTHER" id="PTHR45569:SF1">
    <property type="entry name" value="SENSOR PROTEIN KDPD"/>
    <property type="match status" value="1"/>
</dbReference>
<evidence type="ECO:0000256" key="2">
    <source>
        <dbReference type="ARBA" id="ARBA00022553"/>
    </source>
</evidence>
<evidence type="ECO:0000256" key="1">
    <source>
        <dbReference type="ARBA" id="ARBA00004141"/>
    </source>
</evidence>
<evidence type="ECO:0000256" key="7">
    <source>
        <dbReference type="ARBA" id="ARBA00022840"/>
    </source>
</evidence>